<dbReference type="EMBL" id="JBHSBB010000013">
    <property type="protein sequence ID" value="MFC4033850.1"/>
    <property type="molecule type" value="Genomic_DNA"/>
</dbReference>
<reference evidence="5" key="1">
    <citation type="journal article" date="2019" name="Int. J. Syst. Evol. Microbiol.">
        <title>The Global Catalogue of Microorganisms (GCM) 10K type strain sequencing project: providing services to taxonomists for standard genome sequencing and annotation.</title>
        <authorList>
            <consortium name="The Broad Institute Genomics Platform"/>
            <consortium name="The Broad Institute Genome Sequencing Center for Infectious Disease"/>
            <person name="Wu L."/>
            <person name="Ma J."/>
        </authorList>
    </citation>
    <scope>NUCLEOTIDE SEQUENCE [LARGE SCALE GENOMIC DNA]</scope>
    <source>
        <strain evidence="5">CGMCC 4.7237</strain>
    </source>
</reference>
<evidence type="ECO:0000256" key="1">
    <source>
        <dbReference type="ARBA" id="ARBA00010523"/>
    </source>
</evidence>
<dbReference type="Pfam" id="PF10432">
    <property type="entry name" value="bact-PGI_C"/>
    <property type="match status" value="1"/>
</dbReference>
<gene>
    <name evidence="4" type="ORF">ACFO3J_20540</name>
</gene>
<comment type="caution">
    <text evidence="4">The sequence shown here is derived from an EMBL/GenBank/DDBJ whole genome shotgun (WGS) entry which is preliminary data.</text>
</comment>
<evidence type="ECO:0000256" key="2">
    <source>
        <dbReference type="ARBA" id="ARBA00023235"/>
    </source>
</evidence>
<dbReference type="InterPro" id="IPR046348">
    <property type="entry name" value="SIS_dom_sf"/>
</dbReference>
<keyword evidence="5" id="KW-1185">Reference proteome</keyword>
<comment type="similarity">
    <text evidence="1">Belongs to the PGI/PMI family.</text>
</comment>
<dbReference type="Gene3D" id="3.40.50.10490">
    <property type="entry name" value="Glucose-6-phosphate isomerase like protein, domain 1"/>
    <property type="match status" value="1"/>
</dbReference>
<protein>
    <submittedName>
        <fullName evidence="4">SIS domain-containing protein</fullName>
    </submittedName>
</protein>
<evidence type="ECO:0000313" key="5">
    <source>
        <dbReference type="Proteomes" id="UP001595765"/>
    </source>
</evidence>
<dbReference type="SUPFAM" id="SSF53697">
    <property type="entry name" value="SIS domain"/>
    <property type="match status" value="1"/>
</dbReference>
<dbReference type="Proteomes" id="UP001595765">
    <property type="component" value="Unassembled WGS sequence"/>
</dbReference>
<dbReference type="RefSeq" id="WP_386431001.1">
    <property type="nucleotide sequence ID" value="NZ_JBHSBB010000013.1"/>
</dbReference>
<evidence type="ECO:0000313" key="4">
    <source>
        <dbReference type="EMBL" id="MFC4033850.1"/>
    </source>
</evidence>
<dbReference type="InterPro" id="IPR019490">
    <property type="entry name" value="Glu6P/Mann6P_isomerase_C"/>
</dbReference>
<name>A0ABV8HSS9_9ACTN</name>
<accession>A0ABV8HSS9</accession>
<organism evidence="4 5">
    <name type="scientific">Streptomyces polygonati</name>
    <dbReference type="NCBI Taxonomy" id="1617087"/>
    <lineage>
        <taxon>Bacteria</taxon>
        <taxon>Bacillati</taxon>
        <taxon>Actinomycetota</taxon>
        <taxon>Actinomycetes</taxon>
        <taxon>Kitasatosporales</taxon>
        <taxon>Streptomycetaceae</taxon>
        <taxon>Streptomyces</taxon>
    </lineage>
</organism>
<evidence type="ECO:0000259" key="3">
    <source>
        <dbReference type="Pfam" id="PF10432"/>
    </source>
</evidence>
<feature type="domain" description="Bifunctional glucose-6-phosphate/mannose-6-phosphate isomerase C-terminal" evidence="3">
    <location>
        <begin position="231"/>
        <end position="377"/>
    </location>
</feature>
<proteinExistence type="inferred from homology"/>
<sequence>MFDETLLEDPDALARADVHGLLRGVAAAGARVRTALWLAEEAGVAELRPDGQPRTLLIAGSGPETAAVADLLSALSSGNCPIQLLHPTGPTPQESRWALPGWAGSLDLLLLLSTEGTEQGLTDLIEQAYRRGCTAAAVTPPKAPLAEAVAQVRGMALPFAAPDANGHSAEPGPRGERAADTGAFWALLTPLLALADRIGLLNAPPSALRTVADTLDEVATRCGPAVATYSNPAKTLAAELDDSLPLLWSQGRIAGAAGRRFAAVLATRAGRPALSAELPAALLAHGPLQAGANSLASADPDDFFRDRLEEPDRLRLRIVLLQQAPDQPASAAPAVREQAYAHDTPLSEISTTAGTPLDTAAELLALTDFAAAYLAVASTERSSSA</sequence>
<keyword evidence="2" id="KW-0413">Isomerase</keyword>